<dbReference type="InterPro" id="IPR050905">
    <property type="entry name" value="Plant_NBS-LRR"/>
</dbReference>
<keyword evidence="1" id="KW-0611">Plant defense</keyword>
<dbReference type="InterPro" id="IPR032675">
    <property type="entry name" value="LRR_dom_sf"/>
</dbReference>
<dbReference type="Pfam" id="PF23247">
    <property type="entry name" value="LRR_RPS2"/>
    <property type="match status" value="3"/>
</dbReference>
<name>A0AAV5L844_9ROSI</name>
<feature type="region of interest" description="Disordered" evidence="2">
    <location>
        <begin position="657"/>
        <end position="678"/>
    </location>
</feature>
<dbReference type="InterPro" id="IPR057135">
    <property type="entry name" value="At4g27190-like_LRR"/>
</dbReference>
<dbReference type="AlphaFoldDB" id="A0AAV5L844"/>
<accession>A0AAV5L844</accession>
<feature type="domain" description="Disease resistance protein At4g27190-like leucine-rich repeats" evidence="3">
    <location>
        <begin position="480"/>
        <end position="579"/>
    </location>
</feature>
<comment type="caution">
    <text evidence="4">The sequence shown here is derived from an EMBL/GenBank/DDBJ whole genome shotgun (WGS) entry which is preliminary data.</text>
</comment>
<dbReference type="PANTHER" id="PTHR33463">
    <property type="entry name" value="NB-ARC DOMAIN-CONTAINING PROTEIN-RELATED"/>
    <property type="match status" value="1"/>
</dbReference>
<dbReference type="EMBL" id="BPVZ01000100">
    <property type="protein sequence ID" value="GKV33284.1"/>
    <property type="molecule type" value="Genomic_DNA"/>
</dbReference>
<dbReference type="PANTHER" id="PTHR33463:SF136">
    <property type="entry name" value="NB-ARC DOMAIN-CONTAINING PROTEIN"/>
    <property type="match status" value="1"/>
</dbReference>
<protein>
    <recommendedName>
        <fullName evidence="3">Disease resistance protein At4g27190-like leucine-rich repeats domain-containing protein</fullName>
    </recommendedName>
</protein>
<dbReference type="Gene3D" id="3.80.10.10">
    <property type="entry name" value="Ribonuclease Inhibitor"/>
    <property type="match status" value="2"/>
</dbReference>
<gene>
    <name evidence="4" type="ORF">SLEP1_g41812</name>
</gene>
<dbReference type="SUPFAM" id="SSF52058">
    <property type="entry name" value="L domain-like"/>
    <property type="match status" value="1"/>
</dbReference>
<evidence type="ECO:0000259" key="3">
    <source>
        <dbReference type="Pfam" id="PF23247"/>
    </source>
</evidence>
<sequence length="678" mass="77584">MVLRLGQLKNLKIKDCAAIEQVIMATRVGEVVEFDSIFFPQLKSISLESCSKLSSFYVGSKTLKFPMLEKIIVKDCLKMVRFSFKFSSEQEKETTDGRREELLVKKEPNIFIEVFFCDEVELPNLKKLTLSSINTKQIWNSHLSSISSFAQNLKKLKVVNCSNLKYLFTFSMLKSFAQLKELGISGCEIMEVVILTEGAVEEEKICQTVFPKLKTLTLNDLPQLATFCSNCDSLGKFSDSERVNFDTRSQKLLATQSTLVETEATELVFSQVTNLILRLLPKFKSFFPQTHITKWPSLESLVVIDCHGAQIVASKFSRTEMTHRDSQLERESQHLMLWISKATFPSLERLVVKWNDNMKIQCGHHPEEYFGKLKVLHLVGFPKQSAFLPPFFFHCLPNLKKLLVEDAFFDEIFQCEEVTGEEKPVCGHTPLRNLRLSKLHELTHLWKEESQLEVDILRNLETLKVQECSRLKNLVPSTVYFNNLQTLVVSECHGLANLVRYKTAKSLGQLRRMKVADCEMIEEIVVCLGDPVNDGIDFTELECLQLKGLPRLESFCSGDCNFKFPALVEVIVTECPNMQIFSKGELSTPRLYKVKLAGDIYEDMDEDIEKKLDDFFNKDEDERSLNFLVYQNKKEDEGSWQGNLNSTIRQLFKEKSAGNCKKGNGENSDHDAKEDNGN</sequence>
<feature type="domain" description="Disease resistance protein At4g27190-like leucine-rich repeats" evidence="3">
    <location>
        <begin position="124"/>
        <end position="229"/>
    </location>
</feature>
<keyword evidence="5" id="KW-1185">Reference proteome</keyword>
<organism evidence="4 5">
    <name type="scientific">Rubroshorea leprosula</name>
    <dbReference type="NCBI Taxonomy" id="152421"/>
    <lineage>
        <taxon>Eukaryota</taxon>
        <taxon>Viridiplantae</taxon>
        <taxon>Streptophyta</taxon>
        <taxon>Embryophyta</taxon>
        <taxon>Tracheophyta</taxon>
        <taxon>Spermatophyta</taxon>
        <taxon>Magnoliopsida</taxon>
        <taxon>eudicotyledons</taxon>
        <taxon>Gunneridae</taxon>
        <taxon>Pentapetalae</taxon>
        <taxon>rosids</taxon>
        <taxon>malvids</taxon>
        <taxon>Malvales</taxon>
        <taxon>Dipterocarpaceae</taxon>
        <taxon>Rubroshorea</taxon>
    </lineage>
</organism>
<evidence type="ECO:0000313" key="4">
    <source>
        <dbReference type="EMBL" id="GKV33284.1"/>
    </source>
</evidence>
<evidence type="ECO:0000256" key="2">
    <source>
        <dbReference type="SAM" id="MobiDB-lite"/>
    </source>
</evidence>
<feature type="domain" description="Disease resistance protein At4g27190-like leucine-rich repeats" evidence="3">
    <location>
        <begin position="355"/>
        <end position="479"/>
    </location>
</feature>
<feature type="compositionally biased region" description="Basic and acidic residues" evidence="2">
    <location>
        <begin position="663"/>
        <end position="678"/>
    </location>
</feature>
<proteinExistence type="predicted"/>
<evidence type="ECO:0000256" key="1">
    <source>
        <dbReference type="ARBA" id="ARBA00022821"/>
    </source>
</evidence>
<reference evidence="4 5" key="1">
    <citation type="journal article" date="2021" name="Commun. Biol.">
        <title>The genome of Shorea leprosula (Dipterocarpaceae) highlights the ecological relevance of drought in aseasonal tropical rainforests.</title>
        <authorList>
            <person name="Ng K.K.S."/>
            <person name="Kobayashi M.J."/>
            <person name="Fawcett J.A."/>
            <person name="Hatakeyama M."/>
            <person name="Paape T."/>
            <person name="Ng C.H."/>
            <person name="Ang C.C."/>
            <person name="Tnah L.H."/>
            <person name="Lee C.T."/>
            <person name="Nishiyama T."/>
            <person name="Sese J."/>
            <person name="O'Brien M.J."/>
            <person name="Copetti D."/>
            <person name="Mohd Noor M.I."/>
            <person name="Ong R.C."/>
            <person name="Putra M."/>
            <person name="Sireger I.Z."/>
            <person name="Indrioko S."/>
            <person name="Kosugi Y."/>
            <person name="Izuno A."/>
            <person name="Isagi Y."/>
            <person name="Lee S.L."/>
            <person name="Shimizu K.K."/>
        </authorList>
    </citation>
    <scope>NUCLEOTIDE SEQUENCE [LARGE SCALE GENOMIC DNA]</scope>
    <source>
        <strain evidence="4">214</strain>
    </source>
</reference>
<dbReference type="Proteomes" id="UP001054252">
    <property type="component" value="Unassembled WGS sequence"/>
</dbReference>
<evidence type="ECO:0000313" key="5">
    <source>
        <dbReference type="Proteomes" id="UP001054252"/>
    </source>
</evidence>